<evidence type="ECO:0000256" key="3">
    <source>
        <dbReference type="ARBA" id="ARBA00022898"/>
    </source>
</evidence>
<gene>
    <name evidence="5" type="ORF">ACFFUR_02975</name>
</gene>
<dbReference type="SUPFAM" id="SSF53686">
    <property type="entry name" value="Tryptophan synthase beta subunit-like PLP-dependent enzymes"/>
    <property type="match status" value="1"/>
</dbReference>
<evidence type="ECO:0000259" key="4">
    <source>
        <dbReference type="Pfam" id="PF00291"/>
    </source>
</evidence>
<dbReference type="EMBL" id="JBHMEW010000008">
    <property type="protein sequence ID" value="MFB9210752.1"/>
    <property type="molecule type" value="Genomic_DNA"/>
</dbReference>
<dbReference type="Pfam" id="PF00291">
    <property type="entry name" value="PALP"/>
    <property type="match status" value="1"/>
</dbReference>
<comment type="similarity">
    <text evidence="2">Belongs to the ACC deaminase/D-cysteine desulfhydrase family.</text>
</comment>
<keyword evidence="6" id="KW-1185">Reference proteome</keyword>
<proteinExistence type="inferred from homology"/>
<dbReference type="PANTHER" id="PTHR43780:SF2">
    <property type="entry name" value="1-AMINOCYCLOPROPANE-1-CARBOXYLATE DEAMINASE-RELATED"/>
    <property type="match status" value="1"/>
</dbReference>
<dbReference type="InterPro" id="IPR001926">
    <property type="entry name" value="TrpB-like_PALP"/>
</dbReference>
<dbReference type="RefSeq" id="WP_290246996.1">
    <property type="nucleotide sequence ID" value="NZ_JAUFQT010000001.1"/>
</dbReference>
<organism evidence="5 6">
    <name type="scientific">Echinicola jeungdonensis</name>
    <dbReference type="NCBI Taxonomy" id="709343"/>
    <lineage>
        <taxon>Bacteria</taxon>
        <taxon>Pseudomonadati</taxon>
        <taxon>Bacteroidota</taxon>
        <taxon>Cytophagia</taxon>
        <taxon>Cytophagales</taxon>
        <taxon>Cyclobacteriaceae</taxon>
        <taxon>Echinicola</taxon>
    </lineage>
</organism>
<name>A0ABV5J1R1_9BACT</name>
<evidence type="ECO:0000313" key="6">
    <source>
        <dbReference type="Proteomes" id="UP001589654"/>
    </source>
</evidence>
<dbReference type="Gene3D" id="3.40.50.1100">
    <property type="match status" value="2"/>
</dbReference>
<accession>A0ABV5J1R1</accession>
<dbReference type="PIRSF" id="PIRSF006278">
    <property type="entry name" value="ACCD_DCysDesulf"/>
    <property type="match status" value="1"/>
</dbReference>
<comment type="cofactor">
    <cofactor evidence="1">
        <name>pyridoxal 5'-phosphate</name>
        <dbReference type="ChEBI" id="CHEBI:597326"/>
    </cofactor>
</comment>
<dbReference type="PANTHER" id="PTHR43780">
    <property type="entry name" value="1-AMINOCYCLOPROPANE-1-CARBOXYLATE DEAMINASE-RELATED"/>
    <property type="match status" value="1"/>
</dbReference>
<feature type="domain" description="Tryptophan synthase beta chain-like PALP" evidence="4">
    <location>
        <begin position="27"/>
        <end position="293"/>
    </location>
</feature>
<comment type="caution">
    <text evidence="5">The sequence shown here is derived from an EMBL/GenBank/DDBJ whole genome shotgun (WGS) entry which is preliminary data.</text>
</comment>
<reference evidence="5 6" key="1">
    <citation type="submission" date="2024-09" db="EMBL/GenBank/DDBJ databases">
        <authorList>
            <person name="Sun Q."/>
            <person name="Mori K."/>
        </authorList>
    </citation>
    <scope>NUCLEOTIDE SEQUENCE [LARGE SCALE GENOMIC DNA]</scope>
    <source>
        <strain evidence="5 6">CECT 7682</strain>
    </source>
</reference>
<keyword evidence="3" id="KW-0663">Pyridoxal phosphate</keyword>
<protein>
    <submittedName>
        <fullName evidence="5">1-aminocyclopropane-1-carboxylate deaminase/D-cysteine desulfhydrase</fullName>
    </submittedName>
</protein>
<dbReference type="InterPro" id="IPR027278">
    <property type="entry name" value="ACCD_DCysDesulf"/>
</dbReference>
<dbReference type="Proteomes" id="UP001589654">
    <property type="component" value="Unassembled WGS sequence"/>
</dbReference>
<dbReference type="InterPro" id="IPR036052">
    <property type="entry name" value="TrpB-like_PALP_sf"/>
</dbReference>
<evidence type="ECO:0000256" key="1">
    <source>
        <dbReference type="ARBA" id="ARBA00001933"/>
    </source>
</evidence>
<sequence length="312" mass="34760">MKSIIFSLIKANKIPISKIILDELEPFQVQLFLKRLDHIHPAVSGNKYYKLIYNLREAKKLGYKKVLTFGGAFSNHIFATAAAAKDFGLQSIGVIRGEPTLPLNPTLTFAREKGMELTYLNRKQYRIKDSPEILKKLEDQFPSFYLIPEGGTNALAIQGAGEILSPSDFEMDVIALSVGTGGTIAGILSKAEQNQKVLGFPALKGNFVQDEVKHLLTQNSIHPTCEWEIIGDHHFGGYGKFQPELIDFIKYFKNKTGIPLDPIYTGKLMFGILEEIKKGRFQKGNKIMAIHTGGLQGIAGFNQRFGENLESQ</sequence>
<evidence type="ECO:0000313" key="5">
    <source>
        <dbReference type="EMBL" id="MFB9210752.1"/>
    </source>
</evidence>
<evidence type="ECO:0000256" key="2">
    <source>
        <dbReference type="ARBA" id="ARBA00008639"/>
    </source>
</evidence>